<reference evidence="3" key="1">
    <citation type="submission" date="2023-07" db="EMBL/GenBank/DDBJ databases">
        <title>30 novel species of actinomycetes from the DSMZ collection.</title>
        <authorList>
            <person name="Nouioui I."/>
        </authorList>
    </citation>
    <scope>NUCLEOTIDE SEQUENCE [LARGE SCALE GENOMIC DNA]</scope>
    <source>
        <strain evidence="3">DSM 44743</strain>
    </source>
</reference>
<proteinExistence type="predicted"/>
<sequence>MTTASSVERALTALAARHPLVPVRRVGDEHRGAVLFGECLADPAEVEEAFAATGAAPPARALEALRVFPGRYGVVCHDAEETAVTGDLAGVLRVWFRVADATAPARFALTPTALLDPHRPRAGRTRHEAVRPRRRGHPAGR</sequence>
<name>A0ABU2M6D3_9ACTN</name>
<protein>
    <submittedName>
        <fullName evidence="2">Uncharacterized protein</fullName>
    </submittedName>
</protein>
<accession>A0ABU2M6D3</accession>
<feature type="region of interest" description="Disordered" evidence="1">
    <location>
        <begin position="115"/>
        <end position="141"/>
    </location>
</feature>
<comment type="caution">
    <text evidence="2">The sequence shown here is derived from an EMBL/GenBank/DDBJ whole genome shotgun (WGS) entry which is preliminary data.</text>
</comment>
<evidence type="ECO:0000313" key="2">
    <source>
        <dbReference type="EMBL" id="MDT0328149.1"/>
    </source>
</evidence>
<keyword evidence="3" id="KW-1185">Reference proteome</keyword>
<feature type="compositionally biased region" description="Basic residues" evidence="1">
    <location>
        <begin position="132"/>
        <end position="141"/>
    </location>
</feature>
<gene>
    <name evidence="2" type="ORF">RM479_06945</name>
</gene>
<organism evidence="2 3">
    <name type="scientific">Nocardiopsis lambiniae</name>
    <dbReference type="NCBI Taxonomy" id="3075539"/>
    <lineage>
        <taxon>Bacteria</taxon>
        <taxon>Bacillati</taxon>
        <taxon>Actinomycetota</taxon>
        <taxon>Actinomycetes</taxon>
        <taxon>Streptosporangiales</taxon>
        <taxon>Nocardiopsidaceae</taxon>
        <taxon>Nocardiopsis</taxon>
    </lineage>
</organism>
<dbReference type="EMBL" id="JAVREP010000003">
    <property type="protein sequence ID" value="MDT0328149.1"/>
    <property type="molecule type" value="Genomic_DNA"/>
</dbReference>
<evidence type="ECO:0000313" key="3">
    <source>
        <dbReference type="Proteomes" id="UP001183390"/>
    </source>
</evidence>
<evidence type="ECO:0000256" key="1">
    <source>
        <dbReference type="SAM" id="MobiDB-lite"/>
    </source>
</evidence>
<dbReference type="Proteomes" id="UP001183390">
    <property type="component" value="Unassembled WGS sequence"/>
</dbReference>
<dbReference type="RefSeq" id="WP_311510880.1">
    <property type="nucleotide sequence ID" value="NZ_JAVREP010000003.1"/>
</dbReference>